<dbReference type="EMBL" id="RBOM01000252">
    <property type="protein sequence ID" value="RMM60976.1"/>
    <property type="molecule type" value="Genomic_DNA"/>
</dbReference>
<feature type="non-terminal residue" evidence="1">
    <location>
        <position position="1"/>
    </location>
</feature>
<gene>
    <name evidence="1" type="ORF">ALQ74_04243</name>
</gene>
<dbReference type="Proteomes" id="UP000279057">
    <property type="component" value="Unassembled WGS sequence"/>
</dbReference>
<accession>A0A3M4NFN2</accession>
<proteinExistence type="predicted"/>
<sequence length="144" mass="16289">CLHPPSIMSNISSYHTVVHTLILGHGVEGQSHYVLYLFDDYQGQPTAMWPLLEYFLDLGRTRSAAWQRDACRAVGLFVDYLKANQVDFREQSSRPQVLASFAESLLGETVDRNGDDLTGLYWQPKSINRTTFLLIEPIPSGQTK</sequence>
<dbReference type="AlphaFoldDB" id="A0A3M4NFN2"/>
<evidence type="ECO:0000313" key="2">
    <source>
        <dbReference type="Proteomes" id="UP000279057"/>
    </source>
</evidence>
<evidence type="ECO:0000313" key="1">
    <source>
        <dbReference type="EMBL" id="RMM60976.1"/>
    </source>
</evidence>
<protein>
    <submittedName>
        <fullName evidence="1">Phage integrase</fullName>
    </submittedName>
</protein>
<name>A0A3M4NFN2_PSESG</name>
<comment type="caution">
    <text evidence="1">The sequence shown here is derived from an EMBL/GenBank/DDBJ whole genome shotgun (WGS) entry which is preliminary data.</text>
</comment>
<reference evidence="1 2" key="1">
    <citation type="submission" date="2018-08" db="EMBL/GenBank/DDBJ databases">
        <title>Recombination of ecologically and evolutionarily significant loci maintains genetic cohesion in the Pseudomonas syringae species complex.</title>
        <authorList>
            <person name="Dillon M."/>
            <person name="Thakur S."/>
            <person name="Almeida R.N.D."/>
            <person name="Weir B.S."/>
            <person name="Guttman D.S."/>
        </authorList>
    </citation>
    <scope>NUCLEOTIDE SEQUENCE [LARGE SCALE GENOMIC DNA]</scope>
    <source>
        <strain evidence="1 2">ICMP 4332</strain>
    </source>
</reference>
<organism evidence="1 2">
    <name type="scientific">Pseudomonas savastanoi pv. glycinea</name>
    <name type="common">Pseudomonas syringae pv. glycinea</name>
    <dbReference type="NCBI Taxonomy" id="318"/>
    <lineage>
        <taxon>Bacteria</taxon>
        <taxon>Pseudomonadati</taxon>
        <taxon>Pseudomonadota</taxon>
        <taxon>Gammaproteobacteria</taxon>
        <taxon>Pseudomonadales</taxon>
        <taxon>Pseudomonadaceae</taxon>
        <taxon>Pseudomonas</taxon>
    </lineage>
</organism>